<dbReference type="CDD" id="cd00609">
    <property type="entry name" value="AAT_like"/>
    <property type="match status" value="1"/>
</dbReference>
<dbReference type="Proteomes" id="UP000293719">
    <property type="component" value="Chromosome"/>
</dbReference>
<dbReference type="Pfam" id="PF00155">
    <property type="entry name" value="Aminotran_1_2"/>
    <property type="match status" value="1"/>
</dbReference>
<reference evidence="7 8" key="1">
    <citation type="journal article" date="2017" name="Int. J. Syst. Evol. Microbiol.">
        <title>Roseitalea porphyridii gen. nov., sp. nov., isolated from a red alga, and reclassification of Hoeflea suaedae Chung et al. 2013 as Pseudohoeflea suaedae gen. nov., comb. nov.</title>
        <authorList>
            <person name="Hyeon J.W."/>
            <person name="Jeong S.E."/>
            <person name="Baek K."/>
            <person name="Jeon C.O."/>
        </authorList>
    </citation>
    <scope>NUCLEOTIDE SEQUENCE [LARGE SCALE GENOMIC DNA]</scope>
    <source>
        <strain evidence="7 8">MA7-20</strain>
    </source>
</reference>
<dbReference type="InterPro" id="IPR015422">
    <property type="entry name" value="PyrdxlP-dep_Trfase_small"/>
</dbReference>
<comment type="similarity">
    <text evidence="1">In the C-terminal section; belongs to the class-I pyridoxal-phosphate-dependent aminotransferase family.</text>
</comment>
<dbReference type="EMBL" id="CP036532">
    <property type="protein sequence ID" value="QBK31646.1"/>
    <property type="molecule type" value="Genomic_DNA"/>
</dbReference>
<dbReference type="InterPro" id="IPR004839">
    <property type="entry name" value="Aminotransferase_I/II_large"/>
</dbReference>
<keyword evidence="3" id="KW-0805">Transcription regulation</keyword>
<dbReference type="OrthoDB" id="9794015at2"/>
<keyword evidence="7" id="KW-0808">Transferase</keyword>
<dbReference type="InterPro" id="IPR051446">
    <property type="entry name" value="HTH_trans_reg/aminotransferase"/>
</dbReference>
<sequence>MTIWPPRREALRRPAYRSLADTVIRAVSAGELKSGDRMPTHRDLAYELGVSVQTVSRAYDELTRAGVLVGEVGRGTFVRAGPAETRMPYVTDRQFGSIIDLSLLKPVLAPLHEEAMRKALVDVAGSLPMTTIASFRPNVALRAYAEPALDWLSLCGVEASPARLVLTNGNTAAMTATLLTVAGPGDLIVAEELGHHTLKPLTSYLGLRLRGLPLDEDGITPEGFDRVCAREPVKAIHMLPTGLAPKPVTMSAERRAALVAVARKHDVLIMENDAWGPIHPDRPPTVASLAPERTFYFTSLTKCIMPGLRFGCLVVPDTFASAAANRHLVTNWMATPMIAEIATRWIADGTARRLLEWQKAALGERNAAAAGVLAGLPFQSSPNGMHVWLPLPPEWSEEGFLAHARLHGVAVAPGSSFCLTEPGRHAGVRLCLGGEPADRLELGLQIVARLIRSRPEPALLAI</sequence>
<dbReference type="Gene3D" id="3.90.1150.10">
    <property type="entry name" value="Aspartate Aminotransferase, domain 1"/>
    <property type="match status" value="1"/>
</dbReference>
<dbReference type="Pfam" id="PF00392">
    <property type="entry name" value="GntR"/>
    <property type="match status" value="1"/>
</dbReference>
<keyword evidence="5" id="KW-0804">Transcription</keyword>
<name>A0A4P6V4R3_9HYPH</name>
<keyword evidence="8" id="KW-1185">Reference proteome</keyword>
<gene>
    <name evidence="7" type="ORF">E0E05_14165</name>
</gene>
<dbReference type="RefSeq" id="WP_131617303.1">
    <property type="nucleotide sequence ID" value="NZ_CP036532.1"/>
</dbReference>
<dbReference type="InterPro" id="IPR036388">
    <property type="entry name" value="WH-like_DNA-bd_sf"/>
</dbReference>
<dbReference type="GeneID" id="90768448"/>
<accession>A0A4P6V4R3</accession>
<evidence type="ECO:0000313" key="8">
    <source>
        <dbReference type="Proteomes" id="UP000293719"/>
    </source>
</evidence>
<dbReference type="GO" id="GO:0030170">
    <property type="term" value="F:pyridoxal phosphate binding"/>
    <property type="evidence" value="ECO:0007669"/>
    <property type="project" value="InterPro"/>
</dbReference>
<dbReference type="GO" id="GO:0003677">
    <property type="term" value="F:DNA binding"/>
    <property type="evidence" value="ECO:0007669"/>
    <property type="project" value="UniProtKB-KW"/>
</dbReference>
<dbReference type="SMART" id="SM00345">
    <property type="entry name" value="HTH_GNTR"/>
    <property type="match status" value="1"/>
</dbReference>
<dbReference type="SUPFAM" id="SSF46785">
    <property type="entry name" value="Winged helix' DNA-binding domain"/>
    <property type="match status" value="1"/>
</dbReference>
<dbReference type="PANTHER" id="PTHR46577">
    <property type="entry name" value="HTH-TYPE TRANSCRIPTIONAL REGULATORY PROTEIN GABR"/>
    <property type="match status" value="1"/>
</dbReference>
<dbReference type="Gene3D" id="1.10.10.10">
    <property type="entry name" value="Winged helix-like DNA-binding domain superfamily/Winged helix DNA-binding domain"/>
    <property type="match status" value="1"/>
</dbReference>
<proteinExistence type="inferred from homology"/>
<dbReference type="InterPro" id="IPR000524">
    <property type="entry name" value="Tscrpt_reg_HTH_GntR"/>
</dbReference>
<dbReference type="InterPro" id="IPR015424">
    <property type="entry name" value="PyrdxlP-dep_Trfase"/>
</dbReference>
<dbReference type="SUPFAM" id="SSF53383">
    <property type="entry name" value="PLP-dependent transferases"/>
    <property type="match status" value="1"/>
</dbReference>
<evidence type="ECO:0000256" key="2">
    <source>
        <dbReference type="ARBA" id="ARBA00022898"/>
    </source>
</evidence>
<dbReference type="KEGG" id="rpod:E0E05_14165"/>
<evidence type="ECO:0000256" key="4">
    <source>
        <dbReference type="ARBA" id="ARBA00023125"/>
    </source>
</evidence>
<keyword evidence="4" id="KW-0238">DNA-binding</keyword>
<keyword evidence="2" id="KW-0663">Pyridoxal phosphate</keyword>
<evidence type="ECO:0000313" key="7">
    <source>
        <dbReference type="EMBL" id="QBK31646.1"/>
    </source>
</evidence>
<feature type="domain" description="HTH gntR-type" evidence="6">
    <location>
        <begin position="13"/>
        <end position="81"/>
    </location>
</feature>
<dbReference type="Gene3D" id="3.40.640.10">
    <property type="entry name" value="Type I PLP-dependent aspartate aminotransferase-like (Major domain)"/>
    <property type="match status" value="1"/>
</dbReference>
<dbReference type="CDD" id="cd07377">
    <property type="entry name" value="WHTH_GntR"/>
    <property type="match status" value="1"/>
</dbReference>
<dbReference type="InterPro" id="IPR015421">
    <property type="entry name" value="PyrdxlP-dep_Trfase_major"/>
</dbReference>
<evidence type="ECO:0000256" key="1">
    <source>
        <dbReference type="ARBA" id="ARBA00005384"/>
    </source>
</evidence>
<dbReference type="AlphaFoldDB" id="A0A4P6V4R3"/>
<dbReference type="PANTHER" id="PTHR46577:SF1">
    <property type="entry name" value="HTH-TYPE TRANSCRIPTIONAL REGULATORY PROTEIN GABR"/>
    <property type="match status" value="1"/>
</dbReference>
<dbReference type="PROSITE" id="PS50949">
    <property type="entry name" value="HTH_GNTR"/>
    <property type="match status" value="1"/>
</dbReference>
<organism evidence="7 8">
    <name type="scientific">Roseitalea porphyridii</name>
    <dbReference type="NCBI Taxonomy" id="1852022"/>
    <lineage>
        <taxon>Bacteria</taxon>
        <taxon>Pseudomonadati</taxon>
        <taxon>Pseudomonadota</taxon>
        <taxon>Alphaproteobacteria</taxon>
        <taxon>Hyphomicrobiales</taxon>
        <taxon>Ahrensiaceae</taxon>
        <taxon>Roseitalea</taxon>
    </lineage>
</organism>
<evidence type="ECO:0000256" key="3">
    <source>
        <dbReference type="ARBA" id="ARBA00023015"/>
    </source>
</evidence>
<keyword evidence="7" id="KW-0032">Aminotransferase</keyword>
<dbReference type="GO" id="GO:0003700">
    <property type="term" value="F:DNA-binding transcription factor activity"/>
    <property type="evidence" value="ECO:0007669"/>
    <property type="project" value="InterPro"/>
</dbReference>
<dbReference type="InterPro" id="IPR036390">
    <property type="entry name" value="WH_DNA-bd_sf"/>
</dbReference>
<protein>
    <submittedName>
        <fullName evidence="7">PLP-dependent aminotransferase family protein</fullName>
    </submittedName>
</protein>
<evidence type="ECO:0000259" key="6">
    <source>
        <dbReference type="PROSITE" id="PS50949"/>
    </source>
</evidence>
<evidence type="ECO:0000256" key="5">
    <source>
        <dbReference type="ARBA" id="ARBA00023163"/>
    </source>
</evidence>
<dbReference type="GO" id="GO:0008483">
    <property type="term" value="F:transaminase activity"/>
    <property type="evidence" value="ECO:0007669"/>
    <property type="project" value="UniProtKB-KW"/>
</dbReference>